<dbReference type="Gene3D" id="3.40.50.1820">
    <property type="entry name" value="alpha/beta hydrolase"/>
    <property type="match status" value="1"/>
</dbReference>
<evidence type="ECO:0000259" key="1">
    <source>
        <dbReference type="Pfam" id="PF00561"/>
    </source>
</evidence>
<dbReference type="EMBL" id="JAVTTP010000001">
    <property type="protein sequence ID" value="MDT7828723.1"/>
    <property type="molecule type" value="Genomic_DNA"/>
</dbReference>
<dbReference type="PANTHER" id="PTHR43433:SF5">
    <property type="entry name" value="AB HYDROLASE-1 DOMAIN-CONTAINING PROTEIN"/>
    <property type="match status" value="1"/>
</dbReference>
<dbReference type="InterPro" id="IPR000073">
    <property type="entry name" value="AB_hydrolase_1"/>
</dbReference>
<keyword evidence="2" id="KW-0378">Hydrolase</keyword>
<dbReference type="PANTHER" id="PTHR43433">
    <property type="entry name" value="HYDROLASE, ALPHA/BETA FOLD FAMILY PROTEIN"/>
    <property type="match status" value="1"/>
</dbReference>
<dbReference type="InterPro" id="IPR050471">
    <property type="entry name" value="AB_hydrolase"/>
</dbReference>
<name>A0ABU3L567_9FLAO</name>
<reference evidence="2 3" key="1">
    <citation type="submission" date="2023-09" db="EMBL/GenBank/DDBJ databases">
        <title>Novel taxa isolated from Blanes Bay.</title>
        <authorList>
            <person name="Rey-Velasco X."/>
            <person name="Lucena T."/>
        </authorList>
    </citation>
    <scope>NUCLEOTIDE SEQUENCE [LARGE SCALE GENOMIC DNA]</scope>
    <source>
        <strain evidence="2 3">S334</strain>
    </source>
</reference>
<sequence>MRRIVALRRIASVGSVVLLGVALFACVSVPKIDKESKNTIKRVMKQPPPQLVSGQIGFANSQGWEVWYESINPKDTDKGTVVLIMGAANDALSWPLDFISVFTHAGYRVVRYDHRGTGLTTSKKGWDRKDPYTLSDMARDPLVILDTLGIEKAHFVGASMGGMIAQLVAIEHPERTLSLTSIMSSANIFDDTLSQTDPEILPKMISAVVKHGILSGKKGKIKLQLVHKKILMGDATGNIAVEPLAEAAFYNLTERNGYRFKTGRHHQKAIAQSGSRYDALAQLRIPVLVVHGKQDPVIPIAHGEKMAETVPDADSLWLNNMGHDLPETLLDTIAKRIIKNF</sequence>
<dbReference type="PRINTS" id="PR00111">
    <property type="entry name" value="ABHYDROLASE"/>
</dbReference>
<keyword evidence="3" id="KW-1185">Reference proteome</keyword>
<dbReference type="Pfam" id="PF00561">
    <property type="entry name" value="Abhydrolase_1"/>
    <property type="match status" value="1"/>
</dbReference>
<dbReference type="PROSITE" id="PS51257">
    <property type="entry name" value="PROKAR_LIPOPROTEIN"/>
    <property type="match status" value="1"/>
</dbReference>
<protein>
    <submittedName>
        <fullName evidence="2">Alpha/beta hydrolase</fullName>
    </submittedName>
</protein>
<organism evidence="2 3">
    <name type="scientific">Pricia mediterranea</name>
    <dbReference type="NCBI Taxonomy" id="3076079"/>
    <lineage>
        <taxon>Bacteria</taxon>
        <taxon>Pseudomonadati</taxon>
        <taxon>Bacteroidota</taxon>
        <taxon>Flavobacteriia</taxon>
        <taxon>Flavobacteriales</taxon>
        <taxon>Flavobacteriaceae</taxon>
        <taxon>Pricia</taxon>
    </lineage>
</organism>
<comment type="caution">
    <text evidence="2">The sequence shown here is derived from an EMBL/GenBank/DDBJ whole genome shotgun (WGS) entry which is preliminary data.</text>
</comment>
<dbReference type="GO" id="GO:0016787">
    <property type="term" value="F:hydrolase activity"/>
    <property type="evidence" value="ECO:0007669"/>
    <property type="project" value="UniProtKB-KW"/>
</dbReference>
<accession>A0ABU3L567</accession>
<dbReference type="Proteomes" id="UP001250656">
    <property type="component" value="Unassembled WGS sequence"/>
</dbReference>
<evidence type="ECO:0000313" key="3">
    <source>
        <dbReference type="Proteomes" id="UP001250656"/>
    </source>
</evidence>
<dbReference type="RefSeq" id="WP_314014201.1">
    <property type="nucleotide sequence ID" value="NZ_JAVTTP010000001.1"/>
</dbReference>
<dbReference type="InterPro" id="IPR029058">
    <property type="entry name" value="AB_hydrolase_fold"/>
</dbReference>
<dbReference type="SUPFAM" id="SSF53474">
    <property type="entry name" value="alpha/beta-Hydrolases"/>
    <property type="match status" value="1"/>
</dbReference>
<proteinExistence type="predicted"/>
<gene>
    <name evidence="2" type="ORF">RQM65_08615</name>
</gene>
<feature type="domain" description="AB hydrolase-1" evidence="1">
    <location>
        <begin position="80"/>
        <end position="324"/>
    </location>
</feature>
<evidence type="ECO:0000313" key="2">
    <source>
        <dbReference type="EMBL" id="MDT7828723.1"/>
    </source>
</evidence>